<evidence type="ECO:0000256" key="7">
    <source>
        <dbReference type="ARBA" id="ARBA00022676"/>
    </source>
</evidence>
<name>A0A845M8G1_9PROT</name>
<dbReference type="NCBIfam" id="TIGR00215">
    <property type="entry name" value="lpxB"/>
    <property type="match status" value="1"/>
</dbReference>
<sequence>MEDHQNYRVFILAGEPSGDALAARLMQGLTEKAPGIAFFGVGGPLMTAEGLTSLFPMEELSVMGLFEVLPRLPSLLKRIEQTASEARRLSPDIFITVDAPDFSFRVARKLKDAAFPKVHYVAPSVWAWRPGRARKIAALYDHLLTLLPFEPPYFEEVGLPASFVGHSVIETGADKGNGPAFRARYNIGAEENLLMLLPGSRRGEVTRLLPVFAETVARLRADIGDFQLAVPVIGRAGEIVRDEVAKWDITAHIVDGEAEKYDAMAASNVALAASGTVALELALARLPTVIAYRMNAITSFIARRVVRLEYVNLVNILLDREAVPEFVLEKCTAPNLTGALADLFRSEEKRAQQIVSYGEAMLLLGEGAAAPGARAADIILTLIARNKRT</sequence>
<dbReference type="HAMAP" id="MF_00392">
    <property type="entry name" value="LpxB"/>
    <property type="match status" value="1"/>
</dbReference>
<dbReference type="Pfam" id="PF02684">
    <property type="entry name" value="LpxB"/>
    <property type="match status" value="1"/>
</dbReference>
<accession>A0A845M8G1</accession>
<evidence type="ECO:0000256" key="11">
    <source>
        <dbReference type="HAMAP-Rule" id="MF_00392"/>
    </source>
</evidence>
<dbReference type="UniPathway" id="UPA00973"/>
<dbReference type="GO" id="GO:0005543">
    <property type="term" value="F:phospholipid binding"/>
    <property type="evidence" value="ECO:0007669"/>
    <property type="project" value="TreeGrafter"/>
</dbReference>
<dbReference type="Proteomes" id="UP000445696">
    <property type="component" value="Unassembled WGS sequence"/>
</dbReference>
<evidence type="ECO:0000256" key="3">
    <source>
        <dbReference type="ARBA" id="ARBA00012687"/>
    </source>
</evidence>
<comment type="caution">
    <text evidence="12">The sequence shown here is derived from an EMBL/GenBank/DDBJ whole genome shotgun (WGS) entry which is preliminary data.</text>
</comment>
<evidence type="ECO:0000256" key="1">
    <source>
        <dbReference type="ARBA" id="ARBA00002056"/>
    </source>
</evidence>
<proteinExistence type="inferred from homology"/>
<keyword evidence="9 11" id="KW-0443">Lipid metabolism</keyword>
<evidence type="ECO:0000256" key="2">
    <source>
        <dbReference type="ARBA" id="ARBA00007868"/>
    </source>
</evidence>
<evidence type="ECO:0000256" key="10">
    <source>
        <dbReference type="ARBA" id="ARBA00048975"/>
    </source>
</evidence>
<comment type="pathway">
    <text evidence="11">Bacterial outer membrane biogenesis; LPS lipid A biosynthesis.</text>
</comment>
<keyword evidence="5 11" id="KW-0444">Lipid biosynthesis</keyword>
<evidence type="ECO:0000256" key="5">
    <source>
        <dbReference type="ARBA" id="ARBA00022516"/>
    </source>
</evidence>
<dbReference type="GO" id="GO:0008915">
    <property type="term" value="F:lipid-A-disaccharide synthase activity"/>
    <property type="evidence" value="ECO:0007669"/>
    <property type="project" value="UniProtKB-UniRule"/>
</dbReference>
<evidence type="ECO:0000313" key="12">
    <source>
        <dbReference type="EMBL" id="MZR20978.1"/>
    </source>
</evidence>
<dbReference type="InterPro" id="IPR003835">
    <property type="entry name" value="Glyco_trans_19"/>
</dbReference>
<dbReference type="EC" id="2.4.1.182" evidence="3 11"/>
<comment type="catalytic activity">
    <reaction evidence="10 11">
        <text>a lipid X + a UDP-2-N,3-O-bis[(3R)-3-hydroxyacyl]-alpha-D-glucosamine = a lipid A disaccharide + UDP + H(+)</text>
        <dbReference type="Rhea" id="RHEA:67828"/>
        <dbReference type="ChEBI" id="CHEBI:15378"/>
        <dbReference type="ChEBI" id="CHEBI:58223"/>
        <dbReference type="ChEBI" id="CHEBI:137748"/>
        <dbReference type="ChEBI" id="CHEBI:176338"/>
        <dbReference type="ChEBI" id="CHEBI:176343"/>
        <dbReference type="EC" id="2.4.1.182"/>
    </reaction>
</comment>
<dbReference type="EMBL" id="WTVA01000001">
    <property type="protein sequence ID" value="MZR20978.1"/>
    <property type="molecule type" value="Genomic_DNA"/>
</dbReference>
<organism evidence="12 13">
    <name type="scientific">Sneathiella chungangensis</name>
    <dbReference type="NCBI Taxonomy" id="1418234"/>
    <lineage>
        <taxon>Bacteria</taxon>
        <taxon>Pseudomonadati</taxon>
        <taxon>Pseudomonadota</taxon>
        <taxon>Alphaproteobacteria</taxon>
        <taxon>Sneathiellales</taxon>
        <taxon>Sneathiellaceae</taxon>
        <taxon>Sneathiella</taxon>
    </lineage>
</organism>
<evidence type="ECO:0000256" key="4">
    <source>
        <dbReference type="ARBA" id="ARBA00020902"/>
    </source>
</evidence>
<protein>
    <recommendedName>
        <fullName evidence="4 11">Lipid-A-disaccharide synthase</fullName>
        <ecNumber evidence="3 11">2.4.1.182</ecNumber>
    </recommendedName>
</protein>
<dbReference type="OrthoDB" id="9801642at2"/>
<evidence type="ECO:0000256" key="9">
    <source>
        <dbReference type="ARBA" id="ARBA00023098"/>
    </source>
</evidence>
<dbReference type="AlphaFoldDB" id="A0A845M8G1"/>
<evidence type="ECO:0000256" key="6">
    <source>
        <dbReference type="ARBA" id="ARBA00022556"/>
    </source>
</evidence>
<comment type="function">
    <text evidence="1 11">Condensation of UDP-2,3-diacylglucosamine and 2,3-diacylglucosamine-1-phosphate to form lipid A disaccharide, a precursor of lipid A, a phosphorylated glycolipid that anchors the lipopolysaccharide to the outer membrane of the cell.</text>
</comment>
<evidence type="ECO:0000256" key="8">
    <source>
        <dbReference type="ARBA" id="ARBA00022679"/>
    </source>
</evidence>
<keyword evidence="13" id="KW-1185">Reference proteome</keyword>
<dbReference type="RefSeq" id="WP_161337394.1">
    <property type="nucleotide sequence ID" value="NZ_JBHSDG010000002.1"/>
</dbReference>
<keyword evidence="7 11" id="KW-0328">Glycosyltransferase</keyword>
<keyword evidence="6 11" id="KW-0441">Lipid A biosynthesis</keyword>
<dbReference type="PANTHER" id="PTHR30372:SF4">
    <property type="entry name" value="LIPID-A-DISACCHARIDE SYNTHASE, MITOCHONDRIAL-RELATED"/>
    <property type="match status" value="1"/>
</dbReference>
<dbReference type="GO" id="GO:0009245">
    <property type="term" value="P:lipid A biosynthetic process"/>
    <property type="evidence" value="ECO:0007669"/>
    <property type="project" value="UniProtKB-UniRule"/>
</dbReference>
<gene>
    <name evidence="11 12" type="primary">lpxB</name>
    <name evidence="12" type="ORF">GQF03_01380</name>
</gene>
<dbReference type="PANTHER" id="PTHR30372">
    <property type="entry name" value="LIPID-A-DISACCHARIDE SYNTHASE"/>
    <property type="match status" value="1"/>
</dbReference>
<comment type="similarity">
    <text evidence="2 11">Belongs to the LpxB family.</text>
</comment>
<dbReference type="GO" id="GO:0016020">
    <property type="term" value="C:membrane"/>
    <property type="evidence" value="ECO:0007669"/>
    <property type="project" value="GOC"/>
</dbReference>
<evidence type="ECO:0000313" key="13">
    <source>
        <dbReference type="Proteomes" id="UP000445696"/>
    </source>
</evidence>
<reference evidence="12 13" key="1">
    <citation type="journal article" date="2014" name="Int. J. Syst. Evol. Microbiol.">
        <title>Sneathiella chungangensis sp. nov., isolated from a marine sand, and emended description of the genus Sneathiella.</title>
        <authorList>
            <person name="Siamphan C."/>
            <person name="Kim H."/>
            <person name="Lee J.S."/>
            <person name="Kim W."/>
        </authorList>
    </citation>
    <scope>NUCLEOTIDE SEQUENCE [LARGE SCALE GENOMIC DNA]</scope>
    <source>
        <strain evidence="12 13">KCTC 32476</strain>
    </source>
</reference>
<dbReference type="SUPFAM" id="SSF53756">
    <property type="entry name" value="UDP-Glycosyltransferase/glycogen phosphorylase"/>
    <property type="match status" value="1"/>
</dbReference>
<keyword evidence="8 11" id="KW-0808">Transferase</keyword>